<feature type="transmembrane region" description="Helical" evidence="2">
    <location>
        <begin position="151"/>
        <end position="169"/>
    </location>
</feature>
<feature type="region of interest" description="Disordered" evidence="1">
    <location>
        <begin position="1"/>
        <end position="92"/>
    </location>
</feature>
<dbReference type="Proteomes" id="UP001211907">
    <property type="component" value="Unassembled WGS sequence"/>
</dbReference>
<reference evidence="3" key="1">
    <citation type="submission" date="2020-05" db="EMBL/GenBank/DDBJ databases">
        <title>Phylogenomic resolution of chytrid fungi.</title>
        <authorList>
            <person name="Stajich J.E."/>
            <person name="Amses K."/>
            <person name="Simmons R."/>
            <person name="Seto K."/>
            <person name="Myers J."/>
            <person name="Bonds A."/>
            <person name="Quandt C.A."/>
            <person name="Barry K."/>
            <person name="Liu P."/>
            <person name="Grigoriev I."/>
            <person name="Longcore J.E."/>
            <person name="James T.Y."/>
        </authorList>
    </citation>
    <scope>NUCLEOTIDE SEQUENCE</scope>
    <source>
        <strain evidence="3">JEL0513</strain>
    </source>
</reference>
<organism evidence="3 4">
    <name type="scientific">Physocladia obscura</name>
    <dbReference type="NCBI Taxonomy" id="109957"/>
    <lineage>
        <taxon>Eukaryota</taxon>
        <taxon>Fungi</taxon>
        <taxon>Fungi incertae sedis</taxon>
        <taxon>Chytridiomycota</taxon>
        <taxon>Chytridiomycota incertae sedis</taxon>
        <taxon>Chytridiomycetes</taxon>
        <taxon>Chytridiales</taxon>
        <taxon>Chytriomycetaceae</taxon>
        <taxon>Physocladia</taxon>
    </lineage>
</organism>
<sequence>MSDANSTHSEDRSRKFSLKSIFQGKDKDKAKSKNSIAHKEKDSPPSSALIPKNIIAQPVPTNSSVRVHSSVSPPVSEELLNSTPNKPELKEPKELKPVISAFNISGTVLTTAATIPYAAEAEVSESSKSKSTGNTIETATTSSPVESISKAVVVASAIAIVVFATFRFWSK</sequence>
<keyword evidence="2" id="KW-1133">Transmembrane helix</keyword>
<evidence type="ECO:0000313" key="4">
    <source>
        <dbReference type="Proteomes" id="UP001211907"/>
    </source>
</evidence>
<accession>A0AAD5X903</accession>
<keyword evidence="2" id="KW-0472">Membrane</keyword>
<keyword evidence="4" id="KW-1185">Reference proteome</keyword>
<gene>
    <name evidence="3" type="ORF">HK100_004069</name>
</gene>
<dbReference type="AlphaFoldDB" id="A0AAD5X903"/>
<proteinExistence type="predicted"/>
<protein>
    <submittedName>
        <fullName evidence="3">Uncharacterized protein</fullName>
    </submittedName>
</protein>
<feature type="compositionally biased region" description="Low complexity" evidence="1">
    <location>
        <begin position="63"/>
        <end position="76"/>
    </location>
</feature>
<evidence type="ECO:0000256" key="2">
    <source>
        <dbReference type="SAM" id="Phobius"/>
    </source>
</evidence>
<name>A0AAD5X903_9FUNG</name>
<feature type="compositionally biased region" description="Basic and acidic residues" evidence="1">
    <location>
        <begin position="24"/>
        <end position="43"/>
    </location>
</feature>
<comment type="caution">
    <text evidence="3">The sequence shown here is derived from an EMBL/GenBank/DDBJ whole genome shotgun (WGS) entry which is preliminary data.</text>
</comment>
<evidence type="ECO:0000256" key="1">
    <source>
        <dbReference type="SAM" id="MobiDB-lite"/>
    </source>
</evidence>
<dbReference type="EMBL" id="JADGJH010002060">
    <property type="protein sequence ID" value="KAJ3104382.1"/>
    <property type="molecule type" value="Genomic_DNA"/>
</dbReference>
<keyword evidence="2" id="KW-0812">Transmembrane</keyword>
<evidence type="ECO:0000313" key="3">
    <source>
        <dbReference type="EMBL" id="KAJ3104382.1"/>
    </source>
</evidence>